<comment type="similarity">
    <text evidence="2">Belongs to the CDP-alcohol phosphatidyltransferase class-I family.</text>
</comment>
<evidence type="ECO:0000256" key="3">
    <source>
        <dbReference type="SAM" id="Phobius"/>
    </source>
</evidence>
<proteinExistence type="inferred from homology"/>
<evidence type="ECO:0000256" key="1">
    <source>
        <dbReference type="ARBA" id="ARBA00022679"/>
    </source>
</evidence>
<gene>
    <name evidence="4" type="ORF">FSW04_16990</name>
</gene>
<dbReference type="AlphaFoldDB" id="A0A5B8U836"/>
<evidence type="ECO:0000313" key="5">
    <source>
        <dbReference type="Proteomes" id="UP000321805"/>
    </source>
</evidence>
<dbReference type="PROSITE" id="PS00379">
    <property type="entry name" value="CDP_ALCOHOL_P_TRANSF"/>
    <property type="match status" value="1"/>
</dbReference>
<dbReference type="GO" id="GO:0016020">
    <property type="term" value="C:membrane"/>
    <property type="evidence" value="ECO:0007669"/>
    <property type="project" value="InterPro"/>
</dbReference>
<keyword evidence="3" id="KW-0812">Transmembrane</keyword>
<keyword evidence="5" id="KW-1185">Reference proteome</keyword>
<dbReference type="GO" id="GO:0008654">
    <property type="term" value="P:phospholipid biosynthetic process"/>
    <property type="evidence" value="ECO:0007669"/>
    <property type="project" value="InterPro"/>
</dbReference>
<keyword evidence="3" id="KW-1133">Transmembrane helix</keyword>
<organism evidence="4 5">
    <name type="scientific">Baekduia soli</name>
    <dbReference type="NCBI Taxonomy" id="496014"/>
    <lineage>
        <taxon>Bacteria</taxon>
        <taxon>Bacillati</taxon>
        <taxon>Actinomycetota</taxon>
        <taxon>Thermoleophilia</taxon>
        <taxon>Solirubrobacterales</taxon>
        <taxon>Baekduiaceae</taxon>
        <taxon>Baekduia</taxon>
    </lineage>
</organism>
<dbReference type="InterPro" id="IPR000462">
    <property type="entry name" value="CDP-OH_P_trans"/>
</dbReference>
<dbReference type="GO" id="GO:0016780">
    <property type="term" value="F:phosphotransferase activity, for other substituted phosphate groups"/>
    <property type="evidence" value="ECO:0007669"/>
    <property type="project" value="InterPro"/>
</dbReference>
<sequence>MAEPPVAPEPAPGTGWTRPRLTLRRLFGLDRSGPPPPQTLSDAPWNVWTIPNAIGFVRLALIPVLLVTGLSSDSGTDALPAVLFAVIGWSDYADGIAARVTGQYSRFGALLDPVVDRLLVVSGLVICWKFESLPRWAIAVLVARELYLLVAGRIALSRGIELRINWWGRWGVWPTMSAIFFALCGLPTVAEVLIYIGLALSLMAALMYTREALAATRAAPSS</sequence>
<dbReference type="InterPro" id="IPR048254">
    <property type="entry name" value="CDP_ALCOHOL_P_TRANSF_CS"/>
</dbReference>
<reference evidence="4 5" key="1">
    <citation type="journal article" date="2018" name="J. Microbiol.">
        <title>Baekduia soli gen. nov., sp. nov., a novel bacterium isolated from the soil of Baekdu Mountain and proposal of a novel family name, Baekduiaceae fam. nov.</title>
        <authorList>
            <person name="An D.S."/>
            <person name="Siddiqi M.Z."/>
            <person name="Kim K.H."/>
            <person name="Yu H.S."/>
            <person name="Im W.T."/>
        </authorList>
    </citation>
    <scope>NUCLEOTIDE SEQUENCE [LARGE SCALE GENOMIC DNA]</scope>
    <source>
        <strain evidence="4 5">BR7-21</strain>
    </source>
</reference>
<dbReference type="OrthoDB" id="9796672at2"/>
<evidence type="ECO:0000313" key="4">
    <source>
        <dbReference type="EMBL" id="QEC49105.1"/>
    </source>
</evidence>
<dbReference type="InterPro" id="IPR043130">
    <property type="entry name" value="CDP-OH_PTrfase_TM_dom"/>
</dbReference>
<accession>A0A5B8U836</accession>
<dbReference type="Gene3D" id="1.20.120.1760">
    <property type="match status" value="1"/>
</dbReference>
<feature type="transmembrane region" description="Helical" evidence="3">
    <location>
        <begin position="176"/>
        <end position="200"/>
    </location>
</feature>
<evidence type="ECO:0000256" key="2">
    <source>
        <dbReference type="RuleBase" id="RU003750"/>
    </source>
</evidence>
<keyword evidence="1 2" id="KW-0808">Transferase</keyword>
<dbReference type="Proteomes" id="UP000321805">
    <property type="component" value="Chromosome"/>
</dbReference>
<dbReference type="Pfam" id="PF01066">
    <property type="entry name" value="CDP-OH_P_transf"/>
    <property type="match status" value="1"/>
</dbReference>
<keyword evidence="3" id="KW-0472">Membrane</keyword>
<protein>
    <submittedName>
        <fullName evidence="4">CDP-alcohol phosphatidyltransferase family protein</fullName>
    </submittedName>
</protein>
<name>A0A5B8U836_9ACTN</name>
<dbReference type="KEGG" id="bsol:FSW04_16990"/>
<dbReference type="EMBL" id="CP042430">
    <property type="protein sequence ID" value="QEC49105.1"/>
    <property type="molecule type" value="Genomic_DNA"/>
</dbReference>